<protein>
    <recommendedName>
        <fullName evidence="1">TOG domain-containing protein</fullName>
    </recommendedName>
</protein>
<dbReference type="Proteomes" id="UP000270924">
    <property type="component" value="Unassembled WGS sequence"/>
</dbReference>
<gene>
    <name evidence="2" type="ORF">WBA_LOCUS12716</name>
</gene>
<dbReference type="OrthoDB" id="5870094at2759"/>
<dbReference type="GO" id="GO:0000226">
    <property type="term" value="P:microtubule cytoskeleton organization"/>
    <property type="evidence" value="ECO:0007669"/>
    <property type="project" value="UniProtKB-ARBA"/>
</dbReference>
<dbReference type="AlphaFoldDB" id="A0A3P7ESM1"/>
<dbReference type="OMA" id="KIAMCLR"/>
<evidence type="ECO:0000259" key="1">
    <source>
        <dbReference type="SMART" id="SM01349"/>
    </source>
</evidence>
<sequence length="497" mass="56989">MEWCITYLLPSIVTKLGSSKITIRRITNQMLIAYLKLQPDALNIVQKVVGNFLLNNENDVQIKDEALREIPNLMIIECVNQNWKFLISSLVEMLHTISSERCEKIIRLLAHFRVYLGTEKLRKILSELSTKQYEIWKKYEQIIFETSDTMKESVVNKEKMLSSVDVELRYRFGIIPMSTSNMLNNETDTTSRIAALEQVNVIINGITPEDTRKFAAHLHSYFLTLGNVLDDLNFKVVVLCLDVIRLTLEKVGALLAPYIQQIVGLISKHFGSQKSAIRQQIMAICMITMRNCSPKSVISYLCVYSEHRNPRIREEVFIIFFCKKILNIMTSALLTFDSRSINLKAIADVVVPLLADQKRRVRLAAFELFAVFAHLSSNSTKRLLKSVSNLEEKHHAYGLLNAVKERISRNTLPKIRSDGLIEYVTPLDADISASNREGWRWLKTNNLDYEWIMGGGNEGIQPITDDEISSKENFSEMLEESMNEDLSRNDMASSFFK</sequence>
<dbReference type="SUPFAM" id="SSF48371">
    <property type="entry name" value="ARM repeat"/>
    <property type="match status" value="1"/>
</dbReference>
<dbReference type="EMBL" id="UYWW01013047">
    <property type="protein sequence ID" value="VDM22906.1"/>
    <property type="molecule type" value="Genomic_DNA"/>
</dbReference>
<dbReference type="InParanoid" id="A0A3P7ESM1"/>
<proteinExistence type="predicted"/>
<dbReference type="InterPro" id="IPR034085">
    <property type="entry name" value="TOG"/>
</dbReference>
<dbReference type="Pfam" id="PF12348">
    <property type="entry name" value="CLASP_N"/>
    <property type="match status" value="1"/>
</dbReference>
<dbReference type="InterPro" id="IPR024395">
    <property type="entry name" value="CLASP_N_dom"/>
</dbReference>
<organism evidence="2 3">
    <name type="scientific">Wuchereria bancrofti</name>
    <dbReference type="NCBI Taxonomy" id="6293"/>
    <lineage>
        <taxon>Eukaryota</taxon>
        <taxon>Metazoa</taxon>
        <taxon>Ecdysozoa</taxon>
        <taxon>Nematoda</taxon>
        <taxon>Chromadorea</taxon>
        <taxon>Rhabditida</taxon>
        <taxon>Spirurina</taxon>
        <taxon>Spiruromorpha</taxon>
        <taxon>Filarioidea</taxon>
        <taxon>Onchocercidae</taxon>
        <taxon>Wuchereria</taxon>
    </lineage>
</organism>
<evidence type="ECO:0000313" key="2">
    <source>
        <dbReference type="EMBL" id="VDM22906.1"/>
    </source>
</evidence>
<dbReference type="InterPro" id="IPR011989">
    <property type="entry name" value="ARM-like"/>
</dbReference>
<dbReference type="Gene3D" id="1.25.10.10">
    <property type="entry name" value="Leucine-rich Repeat Variant"/>
    <property type="match status" value="1"/>
</dbReference>
<evidence type="ECO:0000313" key="3">
    <source>
        <dbReference type="Proteomes" id="UP000270924"/>
    </source>
</evidence>
<feature type="domain" description="TOG" evidence="1">
    <location>
        <begin position="159"/>
        <end position="396"/>
    </location>
</feature>
<reference evidence="2 3" key="1">
    <citation type="submission" date="2018-11" db="EMBL/GenBank/DDBJ databases">
        <authorList>
            <consortium name="Pathogen Informatics"/>
        </authorList>
    </citation>
    <scope>NUCLEOTIDE SEQUENCE [LARGE SCALE GENOMIC DNA]</scope>
</reference>
<keyword evidence="3" id="KW-1185">Reference proteome</keyword>
<accession>A0A3P7ESM1</accession>
<name>A0A3P7ESM1_WUCBA</name>
<dbReference type="InterPro" id="IPR016024">
    <property type="entry name" value="ARM-type_fold"/>
</dbReference>
<dbReference type="SMART" id="SM01349">
    <property type="entry name" value="TOG"/>
    <property type="match status" value="1"/>
</dbReference>